<proteinExistence type="predicted"/>
<dbReference type="GO" id="GO:0003730">
    <property type="term" value="F:mRNA 3'-UTR binding"/>
    <property type="evidence" value="ECO:0007669"/>
    <property type="project" value="TreeGrafter"/>
</dbReference>
<dbReference type="GO" id="GO:0010608">
    <property type="term" value="P:post-transcriptional regulation of gene expression"/>
    <property type="evidence" value="ECO:0007669"/>
    <property type="project" value="TreeGrafter"/>
</dbReference>
<feature type="compositionally biased region" description="Polar residues" evidence="4">
    <location>
        <begin position="60"/>
        <end position="70"/>
    </location>
</feature>
<dbReference type="OrthoDB" id="668540at2759"/>
<dbReference type="CDD" id="cd07920">
    <property type="entry name" value="Pumilio"/>
    <property type="match status" value="1"/>
</dbReference>
<dbReference type="Proteomes" id="UP000664521">
    <property type="component" value="Unassembled WGS sequence"/>
</dbReference>
<gene>
    <name evidence="6" type="ORF">HETSPECPRED_009674</name>
</gene>
<reference evidence="6" key="1">
    <citation type="submission" date="2021-03" db="EMBL/GenBank/DDBJ databases">
        <authorList>
            <person name="Tagirdzhanova G."/>
        </authorList>
    </citation>
    <scope>NUCLEOTIDE SEQUENCE</scope>
</reference>
<dbReference type="Pfam" id="PF00806">
    <property type="entry name" value="PUF"/>
    <property type="match status" value="8"/>
</dbReference>
<feature type="compositionally biased region" description="Polar residues" evidence="4">
    <location>
        <begin position="107"/>
        <end position="121"/>
    </location>
</feature>
<dbReference type="PROSITE" id="PS50302">
    <property type="entry name" value="PUM"/>
    <property type="match status" value="4"/>
</dbReference>
<comment type="function">
    <text evidence="2">RNA-binding nucleolar protein required for pre-rRNA processing. Involved in production of 18S rRNA and assembly of small ribosomal subunit.</text>
</comment>
<dbReference type="PANTHER" id="PTHR12537">
    <property type="entry name" value="RNA BINDING PROTEIN PUMILIO-RELATED"/>
    <property type="match status" value="1"/>
</dbReference>
<keyword evidence="7" id="KW-1185">Reference proteome</keyword>
<dbReference type="Gene3D" id="1.25.10.10">
    <property type="entry name" value="Leucine-rich Repeat Variant"/>
    <property type="match status" value="1"/>
</dbReference>
<feature type="compositionally biased region" description="Low complexity" evidence="4">
    <location>
        <begin position="311"/>
        <end position="325"/>
    </location>
</feature>
<keyword evidence="1" id="KW-0677">Repeat</keyword>
<evidence type="ECO:0000313" key="6">
    <source>
        <dbReference type="EMBL" id="CAF9935148.1"/>
    </source>
</evidence>
<evidence type="ECO:0000313" key="7">
    <source>
        <dbReference type="Proteomes" id="UP000664521"/>
    </source>
</evidence>
<dbReference type="InterPro" id="IPR011989">
    <property type="entry name" value="ARM-like"/>
</dbReference>
<feature type="repeat" description="Pumilio" evidence="3">
    <location>
        <begin position="501"/>
        <end position="536"/>
    </location>
</feature>
<feature type="compositionally biased region" description="Polar residues" evidence="4">
    <location>
        <begin position="296"/>
        <end position="310"/>
    </location>
</feature>
<dbReference type="PROSITE" id="PS50303">
    <property type="entry name" value="PUM_HD"/>
    <property type="match status" value="1"/>
</dbReference>
<dbReference type="SUPFAM" id="SSF48371">
    <property type="entry name" value="ARM repeat"/>
    <property type="match status" value="1"/>
</dbReference>
<dbReference type="InterPro" id="IPR001313">
    <property type="entry name" value="Pumilio_RNA-bd_rpt"/>
</dbReference>
<feature type="domain" description="PUM-HD" evidence="5">
    <location>
        <begin position="438"/>
        <end position="767"/>
    </location>
</feature>
<comment type="caution">
    <text evidence="6">The sequence shown here is derived from an EMBL/GenBank/DDBJ whole genome shotgun (WGS) entry which is preliminary data.</text>
</comment>
<feature type="compositionally biased region" description="Low complexity" evidence="4">
    <location>
        <begin position="138"/>
        <end position="147"/>
    </location>
</feature>
<evidence type="ECO:0000256" key="1">
    <source>
        <dbReference type="ARBA" id="ARBA00022737"/>
    </source>
</evidence>
<feature type="compositionally biased region" description="Polar residues" evidence="4">
    <location>
        <begin position="326"/>
        <end position="342"/>
    </location>
</feature>
<dbReference type="PANTHER" id="PTHR12537:SF48">
    <property type="entry name" value="MEIOTIC COILED-COIL PROTEIN 2"/>
    <property type="match status" value="1"/>
</dbReference>
<feature type="region of interest" description="Disordered" evidence="4">
    <location>
        <begin position="273"/>
        <end position="355"/>
    </location>
</feature>
<dbReference type="AlphaFoldDB" id="A0A8H3G1X4"/>
<name>A0A8H3G1X4_9LECA</name>
<feature type="compositionally biased region" description="Polar residues" evidence="4">
    <location>
        <begin position="150"/>
        <end position="166"/>
    </location>
</feature>
<feature type="repeat" description="Pumilio" evidence="3">
    <location>
        <begin position="729"/>
        <end position="764"/>
    </location>
</feature>
<evidence type="ECO:0000256" key="2">
    <source>
        <dbReference type="ARBA" id="ARBA00024893"/>
    </source>
</evidence>
<dbReference type="InterPro" id="IPR016024">
    <property type="entry name" value="ARM-type_fold"/>
</dbReference>
<feature type="region of interest" description="Disordered" evidence="4">
    <location>
        <begin position="1"/>
        <end position="169"/>
    </location>
</feature>
<evidence type="ECO:0000259" key="5">
    <source>
        <dbReference type="PROSITE" id="PS50303"/>
    </source>
</evidence>
<protein>
    <recommendedName>
        <fullName evidence="5">PUM-HD domain-containing protein</fullName>
    </recommendedName>
</protein>
<evidence type="ECO:0000256" key="3">
    <source>
        <dbReference type="PROSITE-ProRule" id="PRU00317"/>
    </source>
</evidence>
<dbReference type="SMART" id="SM00025">
    <property type="entry name" value="Pumilio"/>
    <property type="match status" value="8"/>
</dbReference>
<accession>A0A8H3G1X4</accession>
<dbReference type="InterPro" id="IPR033712">
    <property type="entry name" value="Pumilio_RNA-bd"/>
</dbReference>
<feature type="repeat" description="Pumilio" evidence="3">
    <location>
        <begin position="537"/>
        <end position="572"/>
    </location>
</feature>
<organism evidence="6 7">
    <name type="scientific">Heterodermia speciosa</name>
    <dbReference type="NCBI Taxonomy" id="116794"/>
    <lineage>
        <taxon>Eukaryota</taxon>
        <taxon>Fungi</taxon>
        <taxon>Dikarya</taxon>
        <taxon>Ascomycota</taxon>
        <taxon>Pezizomycotina</taxon>
        <taxon>Lecanoromycetes</taxon>
        <taxon>OSLEUM clade</taxon>
        <taxon>Lecanoromycetidae</taxon>
        <taxon>Caliciales</taxon>
        <taxon>Physciaceae</taxon>
        <taxon>Heterodermia</taxon>
    </lineage>
</organism>
<feature type="repeat" description="Pumilio" evidence="3">
    <location>
        <begin position="685"/>
        <end position="720"/>
    </location>
</feature>
<feature type="region of interest" description="Disordered" evidence="4">
    <location>
        <begin position="211"/>
        <end position="245"/>
    </location>
</feature>
<sequence>MAALSSAGSPATRGRPTPSNQFQIHEDSDDTLDSPIVTRQMNSKHAIKHSEDPLPLASSKLGNTQPQAGNHASLGFKKQKLDSPTSSPATHPEDKDGPMGNLLAKLSEQQSLLKKQSNDLTFTEDDKTDVEKARQEEGSSSLSSELLTPASDSFGDTYSNEGSKGNSVEKVEMARLKQQLDDAKDEIARQKKELDQTRIMKHTLHQAIGSSADTQVKPQDMGIGPKNPPTSPPGRTSGSHQDHHWDTRSVMSEGTSIDNFNTAQQVWGQPGRPAFNAGLPTPINQQYQGSAPAWGQPSTRPWGNRTIPNSLQPLVVPQQQQQLLQSRTFSGPTSPVSSNEYGQFQPGPGLRRSNTQNRAASFYPQARDTNWDVFGGVGSLDGMSIAMNPSNTYQAIGMYPAPVPYQPRPIGTPLSPEAAEFRTGQASTNPWNNAPPSSPEQTYISPMEPLNYRRLLDRSVTCNWKYIVDKIVCNNDQQASIFLQQKLKVGTVEQKYEIIEAIVAQAYPLMVNRFGNFLIQRCFEHGTPEQVIAIANAIRGNTLSLSMDAFGCHVVQKAFDVVPEEYKAIMVHELLRRIPETVIHRYACHVWQKLFELRWSDSPPQIMKFVNEALGGMWHDVALGETGSLVVQNIFENCLEEDKRACINEVLASIDIVAHGQFGNWCIQHICEHGAPQDRSRAIDHVLRYATEYSMDQFASKVVEKCLKIGGADFLERYLERVCEGRSDRPRIPLIDIASDQYGNYLIQYILTHANPTHREIVASHIR</sequence>
<dbReference type="GO" id="GO:0005737">
    <property type="term" value="C:cytoplasm"/>
    <property type="evidence" value="ECO:0007669"/>
    <property type="project" value="TreeGrafter"/>
</dbReference>
<dbReference type="InterPro" id="IPR033133">
    <property type="entry name" value="PUM-HD"/>
</dbReference>
<dbReference type="EMBL" id="CAJPDS010000080">
    <property type="protein sequence ID" value="CAF9935148.1"/>
    <property type="molecule type" value="Genomic_DNA"/>
</dbReference>
<evidence type="ECO:0000256" key="4">
    <source>
        <dbReference type="SAM" id="MobiDB-lite"/>
    </source>
</evidence>